<feature type="domain" description="Alpha-D-phosphohexomutase alpha/beta/alpha" evidence="15">
    <location>
        <begin position="259"/>
        <end position="371"/>
    </location>
</feature>
<dbReference type="GO" id="GO:0004615">
    <property type="term" value="F:phosphomannomutase activity"/>
    <property type="evidence" value="ECO:0007669"/>
    <property type="project" value="TreeGrafter"/>
</dbReference>
<proteinExistence type="inferred from homology"/>
<dbReference type="STRING" id="699218.HMPREF0889_1102"/>
<dbReference type="Proteomes" id="UP000003242">
    <property type="component" value="Unassembled WGS sequence"/>
</dbReference>
<evidence type="ECO:0000256" key="9">
    <source>
        <dbReference type="HAMAP-Rule" id="MF_01554"/>
    </source>
</evidence>
<feature type="binding site" evidence="9">
    <location>
        <position position="244"/>
    </location>
    <ligand>
        <name>Mg(2+)</name>
        <dbReference type="ChEBI" id="CHEBI:18420"/>
    </ligand>
</feature>
<dbReference type="Proteomes" id="UP000004018">
    <property type="component" value="Unassembled WGS sequence"/>
</dbReference>
<dbReference type="InterPro" id="IPR005844">
    <property type="entry name" value="A-D-PHexomutase_a/b/a-I"/>
</dbReference>
<dbReference type="FunFam" id="3.40.120.10:FF:000001">
    <property type="entry name" value="Phosphoglucosamine mutase"/>
    <property type="match status" value="1"/>
</dbReference>
<evidence type="ECO:0000313" key="19">
    <source>
        <dbReference type="Proteomes" id="UP000004018"/>
    </source>
</evidence>
<evidence type="ECO:0000256" key="3">
    <source>
        <dbReference type="ARBA" id="ARBA00022723"/>
    </source>
</evidence>
<dbReference type="OrthoDB" id="9806956at2"/>
<dbReference type="GO" id="GO:0008966">
    <property type="term" value="F:phosphoglucosamine mutase activity"/>
    <property type="evidence" value="ECO:0007669"/>
    <property type="project" value="UniProtKB-UniRule"/>
</dbReference>
<evidence type="ECO:0000256" key="7">
    <source>
        <dbReference type="ARBA" id="ARBA00066330"/>
    </source>
</evidence>
<comment type="cofactor">
    <cofactor evidence="9">
        <name>Mg(2+)</name>
        <dbReference type="ChEBI" id="CHEBI:18420"/>
    </cofactor>
    <text evidence="9">Binds 1 Mg(2+) ion per subunit.</text>
</comment>
<evidence type="ECO:0000256" key="1">
    <source>
        <dbReference type="ARBA" id="ARBA00010231"/>
    </source>
</evidence>
<dbReference type="Pfam" id="PF02880">
    <property type="entry name" value="PGM_PMM_III"/>
    <property type="match status" value="1"/>
</dbReference>
<dbReference type="HAMAP" id="MF_01554_B">
    <property type="entry name" value="GlmM_B"/>
    <property type="match status" value="1"/>
</dbReference>
<dbReference type="RefSeq" id="WP_007390466.1">
    <property type="nucleotide sequence ID" value="NZ_ADGP01000021.1"/>
</dbReference>
<comment type="function">
    <text evidence="9 11">Catalyzes the conversion of glucosamine-6-phosphate to glucosamine-1-phosphate.</text>
</comment>
<feature type="active site" description="Phosphoserine intermediate" evidence="9">
    <location>
        <position position="100"/>
    </location>
</feature>
<dbReference type="InterPro" id="IPR016055">
    <property type="entry name" value="A-D-PHexomutase_a/b/a-I/II/III"/>
</dbReference>
<dbReference type="InterPro" id="IPR036900">
    <property type="entry name" value="A-D-PHexomutase_C_sf"/>
</dbReference>
<sequence length="451" mass="49021">MARLFGTDGVRGVVNDSLTPELTYHLGRSAAYVLGQEKEHPTFLIGRDTRRSGTMLESILAAGIASAGGICHMAGIIPTPAIAYLTRTHHLDAGVMISASHNPFEYNGIKFFDSFGYKLPDNMEDRIEEFMLKDERSGGQSRPTGAAIGTITAWNDLQQEYSDFLYKTCDIDLQGLKIVYDGANGAASFIGPALFSRLGAEVIAIHTNPDGVNINAACGSTHLESLRKTVLETGADIGIANDGDADRCLVIDEKGQELDGDQMMLLCALRLKEEGRLKKDTVVGTVMSNIGFHKALAAHGCKSAVTAVGDRYVLERMRKDGYCLGGEQSGHIIFLDYNTTGDGLLTAVQLLRNMRHWQKPLSELGKMMTRYPQILKNVKVQTKSGWEENNLIVAAISAGEEELGENGRILVRPSGTEPLIRVMAEGPDLEQLERIVADIALVVEHEMGGVK</sequence>
<dbReference type="EC" id="5.4.2.10" evidence="7 9"/>
<reference evidence="16" key="2">
    <citation type="submission" date="2009-12" db="EMBL/GenBank/DDBJ databases">
        <authorList>
            <person name="Madupu R."/>
            <person name="Durkin A.S."/>
            <person name="Torralba M."/>
            <person name="Methe B."/>
            <person name="Sutton G.G."/>
            <person name="Strausberg R.L."/>
            <person name="Nelson K.E."/>
        </authorList>
    </citation>
    <scope>NUCLEOTIDE SEQUENCE</scope>
    <source>
        <strain evidence="16">28L</strain>
    </source>
</reference>
<dbReference type="GO" id="GO:0000287">
    <property type="term" value="F:magnesium ion binding"/>
    <property type="evidence" value="ECO:0007669"/>
    <property type="project" value="UniProtKB-UniRule"/>
</dbReference>
<dbReference type="InterPro" id="IPR006352">
    <property type="entry name" value="GlmM_bact"/>
</dbReference>
<feature type="modified residue" description="Phosphoserine" evidence="9">
    <location>
        <position position="100"/>
    </location>
</feature>
<organism evidence="16 18">
    <name type="scientific">Megasphaera lornae</name>
    <dbReference type="NCBI Taxonomy" id="1000568"/>
    <lineage>
        <taxon>Bacteria</taxon>
        <taxon>Bacillati</taxon>
        <taxon>Bacillota</taxon>
        <taxon>Negativicutes</taxon>
        <taxon>Veillonellales</taxon>
        <taxon>Veillonellaceae</taxon>
        <taxon>Megasphaera</taxon>
    </lineage>
</organism>
<evidence type="ECO:0000259" key="12">
    <source>
        <dbReference type="Pfam" id="PF00408"/>
    </source>
</evidence>
<evidence type="ECO:0000313" key="16">
    <source>
        <dbReference type="EMBL" id="EFD93748.1"/>
    </source>
</evidence>
<reference evidence="17 19" key="3">
    <citation type="submission" date="2011-04" db="EMBL/GenBank/DDBJ databases">
        <authorList>
            <person name="Harkins D.M."/>
            <person name="Madupu R."/>
            <person name="Durkin A.S."/>
            <person name="Torralba M."/>
            <person name="Methe B."/>
            <person name="Sutton G.G."/>
            <person name="Nelson K.E."/>
        </authorList>
    </citation>
    <scope>NUCLEOTIDE SEQUENCE [LARGE SCALE GENOMIC DNA]</scope>
    <source>
        <strain evidence="17 19">UPII 199-6</strain>
    </source>
</reference>
<feature type="binding site" description="via phosphate group" evidence="9">
    <location>
        <position position="100"/>
    </location>
    <ligand>
        <name>Mg(2+)</name>
        <dbReference type="ChEBI" id="CHEBI:18420"/>
    </ligand>
</feature>
<dbReference type="FunFam" id="3.40.120.10:FF:000002">
    <property type="entry name" value="Phosphoglucosamine mutase"/>
    <property type="match status" value="1"/>
</dbReference>
<name>D3LVU5_9FIRM</name>
<evidence type="ECO:0000259" key="13">
    <source>
        <dbReference type="Pfam" id="PF02878"/>
    </source>
</evidence>
<protein>
    <recommendedName>
        <fullName evidence="8 9">Phosphoglucosamine mutase</fullName>
        <ecNumber evidence="7 9">5.4.2.10</ecNumber>
    </recommendedName>
</protein>
<evidence type="ECO:0000256" key="10">
    <source>
        <dbReference type="RuleBase" id="RU004326"/>
    </source>
</evidence>
<dbReference type="PANTHER" id="PTHR42946">
    <property type="entry name" value="PHOSPHOHEXOSE MUTASE"/>
    <property type="match status" value="1"/>
</dbReference>
<dbReference type="PRINTS" id="PR00509">
    <property type="entry name" value="PGMPMM"/>
</dbReference>
<dbReference type="InterPro" id="IPR005846">
    <property type="entry name" value="A-D-PHexomutase_a/b/a-III"/>
</dbReference>
<dbReference type="CDD" id="cd05802">
    <property type="entry name" value="GlmM"/>
    <property type="match status" value="1"/>
</dbReference>
<gene>
    <name evidence="9 16" type="primary">glmM</name>
    <name evidence="16" type="ORF">HMPREF0889_1102</name>
    <name evidence="17" type="ORF">HMPREF1039_0206</name>
</gene>
<dbReference type="InterPro" id="IPR050060">
    <property type="entry name" value="Phosphoglucosamine_mutase"/>
</dbReference>
<dbReference type="InterPro" id="IPR016066">
    <property type="entry name" value="A-D-PHexomutase_CS"/>
</dbReference>
<dbReference type="Pfam" id="PF02879">
    <property type="entry name" value="PGM_PMM_II"/>
    <property type="match status" value="1"/>
</dbReference>
<evidence type="ECO:0000256" key="4">
    <source>
        <dbReference type="ARBA" id="ARBA00022842"/>
    </source>
</evidence>
<dbReference type="FunFam" id="3.30.310.50:FF:000001">
    <property type="entry name" value="Phosphoglucosamine mutase"/>
    <property type="match status" value="1"/>
</dbReference>
<dbReference type="NCBIfam" id="NF008139">
    <property type="entry name" value="PRK10887.1"/>
    <property type="match status" value="1"/>
</dbReference>
<dbReference type="Pfam" id="PF02878">
    <property type="entry name" value="PGM_PMM_I"/>
    <property type="match status" value="1"/>
</dbReference>
<keyword evidence="19" id="KW-1185">Reference proteome</keyword>
<evidence type="ECO:0000256" key="8">
    <source>
        <dbReference type="ARBA" id="ARBA00068193"/>
    </source>
</evidence>
<evidence type="ECO:0000313" key="17">
    <source>
        <dbReference type="EMBL" id="EGL42005.1"/>
    </source>
</evidence>
<evidence type="ECO:0000259" key="14">
    <source>
        <dbReference type="Pfam" id="PF02879"/>
    </source>
</evidence>
<feature type="domain" description="Alpha-D-phosphohexomutase alpha/beta/alpha" evidence="13">
    <location>
        <begin position="3"/>
        <end position="135"/>
    </location>
</feature>
<comment type="PTM">
    <text evidence="9">Activated by phosphorylation.</text>
</comment>
<dbReference type="InterPro" id="IPR005845">
    <property type="entry name" value="A-D-PHexomutase_a/b/a-II"/>
</dbReference>
<feature type="domain" description="Alpha-D-phosphohexomutase C-terminal" evidence="12">
    <location>
        <begin position="375"/>
        <end position="440"/>
    </location>
</feature>
<evidence type="ECO:0000256" key="6">
    <source>
        <dbReference type="ARBA" id="ARBA00050364"/>
    </source>
</evidence>
<dbReference type="SUPFAM" id="SSF53738">
    <property type="entry name" value="Phosphoglucomutase, first 3 domains"/>
    <property type="match status" value="3"/>
</dbReference>
<dbReference type="Gene3D" id="3.30.310.50">
    <property type="entry name" value="Alpha-D-phosphohexomutase, C-terminal domain"/>
    <property type="match status" value="1"/>
</dbReference>
<feature type="binding site" evidence="9">
    <location>
        <position position="246"/>
    </location>
    <ligand>
        <name>Mg(2+)</name>
        <dbReference type="ChEBI" id="CHEBI:18420"/>
    </ligand>
</feature>
<dbReference type="EMBL" id="ADGP01000021">
    <property type="protein sequence ID" value="EFD93748.1"/>
    <property type="molecule type" value="Genomic_DNA"/>
</dbReference>
<evidence type="ECO:0000256" key="11">
    <source>
        <dbReference type="RuleBase" id="RU004327"/>
    </source>
</evidence>
<keyword evidence="2 9" id="KW-0597">Phosphoprotein</keyword>
<dbReference type="GO" id="GO:0005975">
    <property type="term" value="P:carbohydrate metabolic process"/>
    <property type="evidence" value="ECO:0007669"/>
    <property type="project" value="InterPro"/>
</dbReference>
<dbReference type="GO" id="GO:0005829">
    <property type="term" value="C:cytosol"/>
    <property type="evidence" value="ECO:0007669"/>
    <property type="project" value="TreeGrafter"/>
</dbReference>
<dbReference type="EMBL" id="AFIJ01000007">
    <property type="protein sequence ID" value="EGL42005.1"/>
    <property type="molecule type" value="Genomic_DNA"/>
</dbReference>
<comment type="similarity">
    <text evidence="1 9 10">Belongs to the phosphohexose mutase family.</text>
</comment>
<dbReference type="SUPFAM" id="SSF55957">
    <property type="entry name" value="Phosphoglucomutase, C-terminal domain"/>
    <property type="match status" value="1"/>
</dbReference>
<keyword evidence="3 9" id="KW-0479">Metal-binding</keyword>
<feature type="binding site" evidence="9">
    <location>
        <position position="242"/>
    </location>
    <ligand>
        <name>Mg(2+)</name>
        <dbReference type="ChEBI" id="CHEBI:18420"/>
    </ligand>
</feature>
<dbReference type="GO" id="GO:0009252">
    <property type="term" value="P:peptidoglycan biosynthetic process"/>
    <property type="evidence" value="ECO:0007669"/>
    <property type="project" value="TreeGrafter"/>
</dbReference>
<dbReference type="PROSITE" id="PS00710">
    <property type="entry name" value="PGM_PMM"/>
    <property type="match status" value="1"/>
</dbReference>
<dbReference type="eggNOG" id="COG1109">
    <property type="taxonomic scope" value="Bacteria"/>
</dbReference>
<comment type="catalytic activity">
    <reaction evidence="6 9 11">
        <text>alpha-D-glucosamine 1-phosphate = D-glucosamine 6-phosphate</text>
        <dbReference type="Rhea" id="RHEA:23424"/>
        <dbReference type="ChEBI" id="CHEBI:58516"/>
        <dbReference type="ChEBI" id="CHEBI:58725"/>
        <dbReference type="EC" id="5.4.2.10"/>
    </reaction>
</comment>
<keyword evidence="5 9" id="KW-0413">Isomerase</keyword>
<dbReference type="Pfam" id="PF00408">
    <property type="entry name" value="PGM_PMM_IV"/>
    <property type="match status" value="1"/>
</dbReference>
<dbReference type="InterPro" id="IPR005843">
    <property type="entry name" value="A-D-PHexomutase_C"/>
</dbReference>
<comment type="caution">
    <text evidence="16">The sequence shown here is derived from an EMBL/GenBank/DDBJ whole genome shotgun (WGS) entry which is preliminary data.</text>
</comment>
<evidence type="ECO:0000313" key="18">
    <source>
        <dbReference type="Proteomes" id="UP000003242"/>
    </source>
</evidence>
<evidence type="ECO:0000256" key="2">
    <source>
        <dbReference type="ARBA" id="ARBA00022553"/>
    </source>
</evidence>
<dbReference type="AlphaFoldDB" id="D3LVU5"/>
<keyword evidence="4 9" id="KW-0460">Magnesium</keyword>
<dbReference type="GO" id="GO:0006048">
    <property type="term" value="P:UDP-N-acetylglucosamine biosynthetic process"/>
    <property type="evidence" value="ECO:0007669"/>
    <property type="project" value="TreeGrafter"/>
</dbReference>
<dbReference type="InterPro" id="IPR005841">
    <property type="entry name" value="Alpha-D-phosphohexomutase_SF"/>
</dbReference>
<evidence type="ECO:0000259" key="15">
    <source>
        <dbReference type="Pfam" id="PF02880"/>
    </source>
</evidence>
<feature type="domain" description="Alpha-D-phosphohexomutase alpha/beta/alpha" evidence="14">
    <location>
        <begin position="160"/>
        <end position="255"/>
    </location>
</feature>
<dbReference type="NCBIfam" id="TIGR01455">
    <property type="entry name" value="glmM"/>
    <property type="match status" value="1"/>
</dbReference>
<evidence type="ECO:0000256" key="5">
    <source>
        <dbReference type="ARBA" id="ARBA00023235"/>
    </source>
</evidence>
<accession>D3LVU5</accession>
<dbReference type="PANTHER" id="PTHR42946:SF1">
    <property type="entry name" value="PHOSPHOGLUCOMUTASE (ALPHA-D-GLUCOSE-1,6-BISPHOSPHATE-DEPENDENT)"/>
    <property type="match status" value="1"/>
</dbReference>
<reference evidence="18" key="1">
    <citation type="submission" date="2009-12" db="EMBL/GenBank/DDBJ databases">
        <title>Sequence of Clostridiales genomosp. BVAB3 str. UPII9-5.</title>
        <authorList>
            <person name="Madupu R."/>
            <person name="Durkin A.S."/>
            <person name="Torralba M."/>
            <person name="Methe B."/>
            <person name="Sutton G.G."/>
            <person name="Strausberg R.L."/>
            <person name="Nelson K.E."/>
        </authorList>
    </citation>
    <scope>NUCLEOTIDE SEQUENCE [LARGE SCALE GENOMIC DNA]</scope>
    <source>
        <strain evidence="18">28L</strain>
    </source>
</reference>
<dbReference type="Gene3D" id="3.40.120.10">
    <property type="entry name" value="Alpha-D-Glucose-1,6-Bisphosphate, subunit A, domain 3"/>
    <property type="match status" value="3"/>
</dbReference>